<feature type="compositionally biased region" description="Polar residues" evidence="1">
    <location>
        <begin position="153"/>
        <end position="162"/>
    </location>
</feature>
<evidence type="ECO:0000256" key="1">
    <source>
        <dbReference type="SAM" id="MobiDB-lite"/>
    </source>
</evidence>
<proteinExistence type="predicted"/>
<reference evidence="2" key="2">
    <citation type="submission" date="2020-05" db="UniProtKB">
        <authorList>
            <consortium name="EnsemblMetazoa"/>
        </authorList>
    </citation>
    <scope>IDENTIFICATION</scope>
    <source>
        <strain evidence="2">WRAIR2</strain>
    </source>
</reference>
<dbReference type="InterPro" id="IPR051254">
    <property type="entry name" value="PPP1R15"/>
</dbReference>
<feature type="region of interest" description="Disordered" evidence="1">
    <location>
        <begin position="348"/>
        <end position="401"/>
    </location>
</feature>
<dbReference type="GO" id="GO:0019888">
    <property type="term" value="F:protein phosphatase regulator activity"/>
    <property type="evidence" value="ECO:0007669"/>
    <property type="project" value="TreeGrafter"/>
</dbReference>
<keyword evidence="3" id="KW-1185">Reference proteome</keyword>
<sequence length="508" mass="56399">MPTIKETEAVVCSFEPSSQQASDDLKMGDHDPTEGASYTANKRPSLVENVLNAINSLLNFTSRNETKPTAQTASCSTLKEEQLKKDLMPTSSCIPIFETTVRGMGQLTVPLDYNGTVDDIAMTPAGIYFEEIPRNERIASRSGLTRKRRKQQSKTNQHSNVGHGNDGKGSGKNRKEKKRHALKRDILTDNLALSMDDCYGYDYREGAYYDAVDTAGPLSQLWLSSSFSPSSTGSIGSFQDALPDISAAVTLHLHALSDDKKPAPAGESPARETQTIVTATKPTSTALPATCCDTISDQGKKKCDIDCDHNGFVVFNDYDVFTTPSASPARRRRPHRSLCNAFRYVLQQQHSDDSQQEEDDEEEEDAEGKSGYSSGDVSEGDSEDGESLYEAGGLEDDEDDDDDCVVFCEDYDDLNDDTNSSSGYEERKVRFNLKPVVHVMRAWDFAYRQARKGDWEMAARDRERFRKRVADLEPVLGPALQSTLRDKIYTERFGGEEKNAQDLTLPMQ</sequence>
<name>A0A182NV32_9DIPT</name>
<reference evidence="3" key="1">
    <citation type="submission" date="2013-03" db="EMBL/GenBank/DDBJ databases">
        <title>The Genome Sequence of Anopheles dirus WRAIR2.</title>
        <authorList>
            <consortium name="The Broad Institute Genomics Platform"/>
            <person name="Neafsey D.E."/>
            <person name="Walton C."/>
            <person name="Walker B."/>
            <person name="Young S.K."/>
            <person name="Zeng Q."/>
            <person name="Gargeya S."/>
            <person name="Fitzgerald M."/>
            <person name="Haas B."/>
            <person name="Abouelleil A."/>
            <person name="Allen A.W."/>
            <person name="Alvarado L."/>
            <person name="Arachchi H.M."/>
            <person name="Berlin A.M."/>
            <person name="Chapman S.B."/>
            <person name="Gainer-Dewar J."/>
            <person name="Goldberg J."/>
            <person name="Griggs A."/>
            <person name="Gujja S."/>
            <person name="Hansen M."/>
            <person name="Howarth C."/>
            <person name="Imamovic A."/>
            <person name="Ireland A."/>
            <person name="Larimer J."/>
            <person name="McCowan C."/>
            <person name="Murphy C."/>
            <person name="Pearson M."/>
            <person name="Poon T.W."/>
            <person name="Priest M."/>
            <person name="Roberts A."/>
            <person name="Saif S."/>
            <person name="Shea T."/>
            <person name="Sisk P."/>
            <person name="Sykes S."/>
            <person name="Wortman J."/>
            <person name="Nusbaum C."/>
            <person name="Birren B."/>
        </authorList>
    </citation>
    <scope>NUCLEOTIDE SEQUENCE [LARGE SCALE GENOMIC DNA]</scope>
    <source>
        <strain evidence="3">WRAIR2</strain>
    </source>
</reference>
<feature type="region of interest" description="Disordered" evidence="1">
    <location>
        <begin position="1"/>
        <end position="39"/>
    </location>
</feature>
<protein>
    <submittedName>
        <fullName evidence="2">PP1c_bdg domain-containing protein</fullName>
    </submittedName>
</protein>
<accession>A0A182NV32</accession>
<feature type="compositionally biased region" description="Acidic residues" evidence="1">
    <location>
        <begin position="378"/>
        <end position="401"/>
    </location>
</feature>
<dbReference type="AlphaFoldDB" id="A0A182NV32"/>
<organism evidence="2 3">
    <name type="scientific">Anopheles dirus</name>
    <dbReference type="NCBI Taxonomy" id="7168"/>
    <lineage>
        <taxon>Eukaryota</taxon>
        <taxon>Metazoa</taxon>
        <taxon>Ecdysozoa</taxon>
        <taxon>Arthropoda</taxon>
        <taxon>Hexapoda</taxon>
        <taxon>Insecta</taxon>
        <taxon>Pterygota</taxon>
        <taxon>Neoptera</taxon>
        <taxon>Endopterygota</taxon>
        <taxon>Diptera</taxon>
        <taxon>Nematocera</taxon>
        <taxon>Culicoidea</taxon>
        <taxon>Culicidae</taxon>
        <taxon>Anophelinae</taxon>
        <taxon>Anopheles</taxon>
    </lineage>
</organism>
<feature type="region of interest" description="Disordered" evidence="1">
    <location>
        <begin position="139"/>
        <end position="181"/>
    </location>
</feature>
<dbReference type="PANTHER" id="PTHR16489">
    <property type="entry name" value="GH11727P"/>
    <property type="match status" value="1"/>
</dbReference>
<dbReference type="PANTHER" id="PTHR16489:SF12">
    <property type="entry name" value="GH11727P"/>
    <property type="match status" value="1"/>
</dbReference>
<feature type="compositionally biased region" description="Acidic residues" evidence="1">
    <location>
        <begin position="354"/>
        <end position="366"/>
    </location>
</feature>
<dbReference type="STRING" id="7168.A0A182NV32"/>
<feature type="compositionally biased region" description="Basic residues" evidence="1">
    <location>
        <begin position="171"/>
        <end position="181"/>
    </location>
</feature>
<dbReference type="EnsemblMetazoa" id="ADIR011533-RA">
    <property type="protein sequence ID" value="ADIR011533-PA"/>
    <property type="gene ID" value="ADIR011533"/>
</dbReference>
<dbReference type="GO" id="GO:0000164">
    <property type="term" value="C:protein phosphatase type 1 complex"/>
    <property type="evidence" value="ECO:0007669"/>
    <property type="project" value="TreeGrafter"/>
</dbReference>
<dbReference type="VEuPathDB" id="VectorBase:ADIR011533"/>
<feature type="compositionally biased region" description="Basic and acidic residues" evidence="1">
    <location>
        <begin position="23"/>
        <end position="33"/>
    </location>
</feature>
<evidence type="ECO:0000313" key="3">
    <source>
        <dbReference type="Proteomes" id="UP000075884"/>
    </source>
</evidence>
<dbReference type="GO" id="GO:0034976">
    <property type="term" value="P:response to endoplasmic reticulum stress"/>
    <property type="evidence" value="ECO:0007669"/>
    <property type="project" value="TreeGrafter"/>
</dbReference>
<dbReference type="GO" id="GO:0005783">
    <property type="term" value="C:endoplasmic reticulum"/>
    <property type="evidence" value="ECO:0007669"/>
    <property type="project" value="TreeGrafter"/>
</dbReference>
<dbReference type="Proteomes" id="UP000075884">
    <property type="component" value="Unassembled WGS sequence"/>
</dbReference>
<evidence type="ECO:0000313" key="2">
    <source>
        <dbReference type="EnsemblMetazoa" id="ADIR011533-PA"/>
    </source>
</evidence>